<dbReference type="AlphaFoldDB" id="A0A3D8I7L9"/>
<dbReference type="InterPro" id="IPR002052">
    <property type="entry name" value="DNA_methylase_N6_adenine_CS"/>
</dbReference>
<accession>A0A3D8I7L9</accession>
<reference evidence="8 9" key="1">
    <citation type="submission" date="2018-04" db="EMBL/GenBank/DDBJ databases">
        <title>Novel Campyloabacter and Helicobacter Species and Strains.</title>
        <authorList>
            <person name="Mannion A.J."/>
            <person name="Shen Z."/>
            <person name="Fox J.G."/>
        </authorList>
    </citation>
    <scope>NUCLEOTIDE SEQUENCE [LARGE SCALE GENOMIC DNA]</scope>
    <source>
        <strain evidence="8 9">MIT 98-6070</strain>
    </source>
</reference>
<dbReference type="GO" id="GO:0032259">
    <property type="term" value="P:methylation"/>
    <property type="evidence" value="ECO:0007669"/>
    <property type="project" value="UniProtKB-KW"/>
</dbReference>
<dbReference type="OrthoDB" id="9761012at2"/>
<evidence type="ECO:0000256" key="3">
    <source>
        <dbReference type="ARBA" id="ARBA00022679"/>
    </source>
</evidence>
<evidence type="ECO:0000256" key="1">
    <source>
        <dbReference type="ARBA" id="ARBA00011900"/>
    </source>
</evidence>
<keyword evidence="3" id="KW-0808">Transferase</keyword>
<dbReference type="SUPFAM" id="SSF53335">
    <property type="entry name" value="S-adenosyl-L-methionine-dependent methyltransferases"/>
    <property type="match status" value="1"/>
</dbReference>
<dbReference type="Proteomes" id="UP000256599">
    <property type="component" value="Unassembled WGS sequence"/>
</dbReference>
<evidence type="ECO:0000313" key="9">
    <source>
        <dbReference type="Proteomes" id="UP000256599"/>
    </source>
</evidence>
<dbReference type="PANTHER" id="PTHR33841">
    <property type="entry name" value="DNA METHYLTRANSFERASE YEEA-RELATED"/>
    <property type="match status" value="1"/>
</dbReference>
<dbReference type="InterPro" id="IPR050953">
    <property type="entry name" value="N4_N6_ade-DNA_methylase"/>
</dbReference>
<evidence type="ECO:0000256" key="5">
    <source>
        <dbReference type="ARBA" id="ARBA00047942"/>
    </source>
</evidence>
<dbReference type="InterPro" id="IPR011639">
    <property type="entry name" value="MethylTrfase_TaqI-like_dom"/>
</dbReference>
<sequence length="631" mass="69868">MNSQTPTMPNANPNTNTHEALQALHTEAYNEINNEEGWDIVLGNPPYGASLSKEEKSTYKALYPNASSNTAQIFICKAQELLNERGINSFIVPKSLAYVSNWEKIREILLANLVSLIDCSKAFKNANLEMLIYLQNVAKKHKTYGTASFRWHKALALIDKALTCLFGNFPLAVKEKELRLGSKIARNMKQSLADCGEHIWGDVFYKQVVQTPSDFKVLGGKEIQKYTLSSTPKGYVGKDLILSDKAEIKPNSVLLQRIISCAAMGVEQTSICGTIIEDNPAQYRIVNTIHQIVCHQHISNRFILGLLHSKLINWYAYHFIFSKAKMSFQFSGESVKSFPIPKITTSNQHIVDTIIALVEEILRLKANCAVLGAQSGGEESLQNPHTTQLLCHSERSEESLSESLVTHRDSSVVSLPQNDNKSNPQGKITLQGKLVCHSKHCAETSPESPVTPLVCHSEGFMPEESLLSTRDSLTESLERQPLCHSKHCEELLSKTPKSTTSDSCRDSSPLAGVQNDKLGYPQRKLVCHSEGGQSPTEESLYESLVAHRDSSPAMQAQNDNGIESVSNPNSNSSTLPRDENISHTSELEAQIDALVYTLYNLTQDEIAIIESSAQNARKAKSTSHKNTETLE</sequence>
<evidence type="ECO:0000313" key="8">
    <source>
        <dbReference type="EMBL" id="RDU60744.1"/>
    </source>
</evidence>
<feature type="domain" description="Type II methyltransferase M.TaqI-like" evidence="7">
    <location>
        <begin position="20"/>
        <end position="119"/>
    </location>
</feature>
<evidence type="ECO:0000256" key="4">
    <source>
        <dbReference type="ARBA" id="ARBA00022691"/>
    </source>
</evidence>
<protein>
    <recommendedName>
        <fullName evidence="1">site-specific DNA-methyltransferase (adenine-specific)</fullName>
        <ecNumber evidence="1">2.1.1.72</ecNumber>
    </recommendedName>
</protein>
<keyword evidence="9" id="KW-1185">Reference proteome</keyword>
<evidence type="ECO:0000256" key="6">
    <source>
        <dbReference type="SAM" id="MobiDB-lite"/>
    </source>
</evidence>
<evidence type="ECO:0000259" key="7">
    <source>
        <dbReference type="Pfam" id="PF07669"/>
    </source>
</evidence>
<feature type="region of interest" description="Disordered" evidence="6">
    <location>
        <begin position="494"/>
        <end position="515"/>
    </location>
</feature>
<comment type="catalytic activity">
    <reaction evidence="5">
        <text>a 2'-deoxyadenosine in DNA + S-adenosyl-L-methionine = an N(6)-methyl-2'-deoxyadenosine in DNA + S-adenosyl-L-homocysteine + H(+)</text>
        <dbReference type="Rhea" id="RHEA:15197"/>
        <dbReference type="Rhea" id="RHEA-COMP:12418"/>
        <dbReference type="Rhea" id="RHEA-COMP:12419"/>
        <dbReference type="ChEBI" id="CHEBI:15378"/>
        <dbReference type="ChEBI" id="CHEBI:57856"/>
        <dbReference type="ChEBI" id="CHEBI:59789"/>
        <dbReference type="ChEBI" id="CHEBI:90615"/>
        <dbReference type="ChEBI" id="CHEBI:90616"/>
        <dbReference type="EC" id="2.1.1.72"/>
    </reaction>
</comment>
<organism evidence="8 9">
    <name type="scientific">Helicobacter marmotae</name>
    <dbReference type="NCBI Taxonomy" id="152490"/>
    <lineage>
        <taxon>Bacteria</taxon>
        <taxon>Pseudomonadati</taxon>
        <taxon>Campylobacterota</taxon>
        <taxon>Epsilonproteobacteria</taxon>
        <taxon>Campylobacterales</taxon>
        <taxon>Helicobacteraceae</taxon>
        <taxon>Helicobacter</taxon>
    </lineage>
</organism>
<dbReference type="PROSITE" id="PS00092">
    <property type="entry name" value="N6_MTASE"/>
    <property type="match status" value="1"/>
</dbReference>
<feature type="region of interest" description="Disordered" evidence="6">
    <location>
        <begin position="548"/>
        <end position="581"/>
    </location>
</feature>
<name>A0A3D8I7L9_9HELI</name>
<dbReference type="GO" id="GO:0009007">
    <property type="term" value="F:site-specific DNA-methyltransferase (adenine-specific) activity"/>
    <property type="evidence" value="ECO:0007669"/>
    <property type="project" value="UniProtKB-EC"/>
</dbReference>
<feature type="compositionally biased region" description="Polar residues" evidence="6">
    <location>
        <begin position="552"/>
        <end position="575"/>
    </location>
</feature>
<comment type="caution">
    <text evidence="8">The sequence shown here is derived from an EMBL/GenBank/DDBJ whole genome shotgun (WGS) entry which is preliminary data.</text>
</comment>
<gene>
    <name evidence="8" type="ORF">CQA63_01890</name>
</gene>
<dbReference type="PANTHER" id="PTHR33841:SF1">
    <property type="entry name" value="DNA METHYLTRANSFERASE A"/>
    <property type="match status" value="1"/>
</dbReference>
<dbReference type="EC" id="2.1.1.72" evidence="1"/>
<keyword evidence="4" id="KW-0949">S-adenosyl-L-methionine</keyword>
<dbReference type="Pfam" id="PF07669">
    <property type="entry name" value="Eco57I"/>
    <property type="match status" value="1"/>
</dbReference>
<keyword evidence="2" id="KW-0489">Methyltransferase</keyword>
<dbReference type="EMBL" id="NXLR01000002">
    <property type="protein sequence ID" value="RDU60744.1"/>
    <property type="molecule type" value="Genomic_DNA"/>
</dbReference>
<proteinExistence type="predicted"/>
<dbReference type="GO" id="GO:0003676">
    <property type="term" value="F:nucleic acid binding"/>
    <property type="evidence" value="ECO:0007669"/>
    <property type="project" value="InterPro"/>
</dbReference>
<dbReference type="InterPro" id="IPR029063">
    <property type="entry name" value="SAM-dependent_MTases_sf"/>
</dbReference>
<dbReference type="Gene3D" id="3.40.50.150">
    <property type="entry name" value="Vaccinia Virus protein VP39"/>
    <property type="match status" value="1"/>
</dbReference>
<dbReference type="GO" id="GO:0006304">
    <property type="term" value="P:DNA modification"/>
    <property type="evidence" value="ECO:0007669"/>
    <property type="project" value="InterPro"/>
</dbReference>
<dbReference type="RefSeq" id="WP_104699430.1">
    <property type="nucleotide sequence ID" value="NZ_FZPP01000006.1"/>
</dbReference>
<evidence type="ECO:0000256" key="2">
    <source>
        <dbReference type="ARBA" id="ARBA00022603"/>
    </source>
</evidence>